<keyword evidence="2" id="KW-1185">Reference proteome</keyword>
<accession>A0A7J5ZIB1</accession>
<dbReference type="AlphaFoldDB" id="A0A7J5ZIB1"/>
<comment type="caution">
    <text evidence="1">The sequence shown here is derived from an EMBL/GenBank/DDBJ whole genome shotgun (WGS) entry which is preliminary data.</text>
</comment>
<dbReference type="EMBL" id="JAAGNN010000038">
    <property type="protein sequence ID" value="KAF4070183.1"/>
    <property type="molecule type" value="Genomic_DNA"/>
</dbReference>
<sequence>MVRNLLLDSSTSIWRYDCDKSTFENFSPPARDEKMSCSIHGSGYCSVCSTGLMLTFNSLHMRTPPPFPFLIMGTMGVAQSLQSTLEKLADAAKL</sequence>
<protein>
    <submittedName>
        <fullName evidence="1">Uncharacterized protein</fullName>
    </submittedName>
</protein>
<organism evidence="1 2">
    <name type="scientific">Ameiurus melas</name>
    <name type="common">Black bullhead</name>
    <name type="synonym">Silurus melas</name>
    <dbReference type="NCBI Taxonomy" id="219545"/>
    <lineage>
        <taxon>Eukaryota</taxon>
        <taxon>Metazoa</taxon>
        <taxon>Chordata</taxon>
        <taxon>Craniata</taxon>
        <taxon>Vertebrata</taxon>
        <taxon>Euteleostomi</taxon>
        <taxon>Actinopterygii</taxon>
        <taxon>Neopterygii</taxon>
        <taxon>Teleostei</taxon>
        <taxon>Ostariophysi</taxon>
        <taxon>Siluriformes</taxon>
        <taxon>Ictaluridae</taxon>
        <taxon>Ameiurus</taxon>
    </lineage>
</organism>
<reference evidence="1 2" key="1">
    <citation type="submission" date="2020-02" db="EMBL/GenBank/DDBJ databases">
        <title>A chromosome-scale genome assembly of the black bullhead catfish (Ameiurus melas).</title>
        <authorList>
            <person name="Wen M."/>
            <person name="Zham M."/>
            <person name="Cabau C."/>
            <person name="Klopp C."/>
            <person name="Donnadieu C."/>
            <person name="Roques C."/>
            <person name="Bouchez O."/>
            <person name="Lampietro C."/>
            <person name="Jouanno E."/>
            <person name="Herpin A."/>
            <person name="Louis A."/>
            <person name="Berthelot C."/>
            <person name="Parey E."/>
            <person name="Roest-Crollius H."/>
            <person name="Braasch I."/>
            <person name="Postlethwait J."/>
            <person name="Robinson-Rechavi M."/>
            <person name="Echchiki A."/>
            <person name="Begum T."/>
            <person name="Montfort J."/>
            <person name="Schartl M."/>
            <person name="Bobe J."/>
            <person name="Guiguen Y."/>
        </authorList>
    </citation>
    <scope>NUCLEOTIDE SEQUENCE [LARGE SCALE GENOMIC DNA]</scope>
    <source>
        <strain evidence="1">M_S1</strain>
        <tissue evidence="1">Blood</tissue>
    </source>
</reference>
<dbReference type="Proteomes" id="UP000593565">
    <property type="component" value="Unassembled WGS sequence"/>
</dbReference>
<gene>
    <name evidence="1" type="ORF">AMELA_G00296080</name>
</gene>
<proteinExistence type="predicted"/>
<name>A0A7J5ZIB1_AMEME</name>
<evidence type="ECO:0000313" key="2">
    <source>
        <dbReference type="Proteomes" id="UP000593565"/>
    </source>
</evidence>
<evidence type="ECO:0000313" key="1">
    <source>
        <dbReference type="EMBL" id="KAF4070183.1"/>
    </source>
</evidence>